<reference evidence="3 4" key="1">
    <citation type="journal article" date="2019" name="Sci. Rep.">
        <title>Comparative genomics of chytrid fungi reveal insights into the obligate biotrophic and pathogenic lifestyle of Synchytrium endobioticum.</title>
        <authorList>
            <person name="van de Vossenberg B.T.L.H."/>
            <person name="Warris S."/>
            <person name="Nguyen H.D.T."/>
            <person name="van Gent-Pelzer M.P.E."/>
            <person name="Joly D.L."/>
            <person name="van de Geest H.C."/>
            <person name="Bonants P.J.M."/>
            <person name="Smith D.S."/>
            <person name="Levesque C.A."/>
            <person name="van der Lee T.A.J."/>
        </authorList>
    </citation>
    <scope>NUCLEOTIDE SEQUENCE [LARGE SCALE GENOMIC DNA]</scope>
    <source>
        <strain evidence="3 4">MB42</strain>
    </source>
</reference>
<dbReference type="EMBL" id="QEAN01000046">
    <property type="protein sequence ID" value="TPX52001.1"/>
    <property type="molecule type" value="Genomic_DNA"/>
</dbReference>
<evidence type="ECO:0000313" key="3">
    <source>
        <dbReference type="EMBL" id="TPX52001.1"/>
    </source>
</evidence>
<evidence type="ECO:0000313" key="4">
    <source>
        <dbReference type="Proteomes" id="UP000317494"/>
    </source>
</evidence>
<evidence type="ECO:0008006" key="5">
    <source>
        <dbReference type="Google" id="ProtNLM"/>
    </source>
</evidence>
<protein>
    <recommendedName>
        <fullName evidence="5">Transmembrane protein</fullName>
    </recommendedName>
</protein>
<sequence>MSASNLLSILIVSLIVDFVETLQSRQHRQAPTMSIWYTIHIVILIVACLVLQIEAASDDSSIIARTTLMKQITKSLIQLRRRVAKAPTMSRWSKIHIVILIVVFLVHQIQAADDDMTMMNLSGNLAIMSNKAAKKTMKALTDGIPLPTRF</sequence>
<gene>
    <name evidence="3" type="ORF">SeMB42_g01714</name>
</gene>
<name>A0A507DKP9_9FUNG</name>
<evidence type="ECO:0000256" key="2">
    <source>
        <dbReference type="SAM" id="SignalP"/>
    </source>
</evidence>
<accession>A0A507DKP9</accession>
<feature type="chain" id="PRO_5021261127" description="Transmembrane protein" evidence="2">
    <location>
        <begin position="22"/>
        <end position="150"/>
    </location>
</feature>
<keyword evidence="1" id="KW-0472">Membrane</keyword>
<feature type="signal peptide" evidence="2">
    <location>
        <begin position="1"/>
        <end position="21"/>
    </location>
</feature>
<organism evidence="3 4">
    <name type="scientific">Synchytrium endobioticum</name>
    <dbReference type="NCBI Taxonomy" id="286115"/>
    <lineage>
        <taxon>Eukaryota</taxon>
        <taxon>Fungi</taxon>
        <taxon>Fungi incertae sedis</taxon>
        <taxon>Chytridiomycota</taxon>
        <taxon>Chytridiomycota incertae sedis</taxon>
        <taxon>Chytridiomycetes</taxon>
        <taxon>Synchytriales</taxon>
        <taxon>Synchytriaceae</taxon>
        <taxon>Synchytrium</taxon>
    </lineage>
</organism>
<comment type="caution">
    <text evidence="3">The sequence shown here is derived from an EMBL/GenBank/DDBJ whole genome shotgun (WGS) entry which is preliminary data.</text>
</comment>
<feature type="transmembrane region" description="Helical" evidence="1">
    <location>
        <begin position="95"/>
        <end position="112"/>
    </location>
</feature>
<dbReference type="Proteomes" id="UP000317494">
    <property type="component" value="Unassembled WGS sequence"/>
</dbReference>
<dbReference type="AlphaFoldDB" id="A0A507DKP9"/>
<keyword evidence="1" id="KW-1133">Transmembrane helix</keyword>
<keyword evidence="2" id="KW-0732">Signal</keyword>
<proteinExistence type="predicted"/>
<keyword evidence="4" id="KW-1185">Reference proteome</keyword>
<feature type="transmembrane region" description="Helical" evidence="1">
    <location>
        <begin position="34"/>
        <end position="53"/>
    </location>
</feature>
<dbReference type="VEuPathDB" id="FungiDB:SeMB42_g01714"/>
<keyword evidence="1" id="KW-0812">Transmembrane</keyword>
<evidence type="ECO:0000256" key="1">
    <source>
        <dbReference type="SAM" id="Phobius"/>
    </source>
</evidence>